<evidence type="ECO:0000313" key="1">
    <source>
        <dbReference type="EMBL" id="SFH98401.1"/>
    </source>
</evidence>
<protein>
    <submittedName>
        <fullName evidence="1">Uncharacterized protein</fullName>
    </submittedName>
</protein>
<dbReference type="RefSeq" id="WP_092048622.1">
    <property type="nucleotide sequence ID" value="NZ_FOQD01000004.1"/>
</dbReference>
<dbReference type="EMBL" id="FOQD01000004">
    <property type="protein sequence ID" value="SFH98401.1"/>
    <property type="molecule type" value="Genomic_DNA"/>
</dbReference>
<evidence type="ECO:0000313" key="2">
    <source>
        <dbReference type="Proteomes" id="UP000199518"/>
    </source>
</evidence>
<accession>A0A1I3EI60</accession>
<organism evidence="1 2">
    <name type="scientific">Planctomicrobium piriforme</name>
    <dbReference type="NCBI Taxonomy" id="1576369"/>
    <lineage>
        <taxon>Bacteria</taxon>
        <taxon>Pseudomonadati</taxon>
        <taxon>Planctomycetota</taxon>
        <taxon>Planctomycetia</taxon>
        <taxon>Planctomycetales</taxon>
        <taxon>Planctomycetaceae</taxon>
        <taxon>Planctomicrobium</taxon>
    </lineage>
</organism>
<sequence length="61" mass="7215">MSQLRKRIQDEIDHLRRYRSPRPSTTRVLCQAKAKIKRQELLIAKLREELSEDAVAAELKQ</sequence>
<proteinExistence type="predicted"/>
<reference evidence="2" key="1">
    <citation type="submission" date="2016-10" db="EMBL/GenBank/DDBJ databases">
        <authorList>
            <person name="Varghese N."/>
            <person name="Submissions S."/>
        </authorList>
    </citation>
    <scope>NUCLEOTIDE SEQUENCE [LARGE SCALE GENOMIC DNA]</scope>
    <source>
        <strain evidence="2">DSM 26348</strain>
    </source>
</reference>
<dbReference type="AlphaFoldDB" id="A0A1I3EI60"/>
<dbReference type="STRING" id="1576369.SAMN05421753_104224"/>
<gene>
    <name evidence="1" type="ORF">SAMN05421753_104224</name>
</gene>
<name>A0A1I3EI60_9PLAN</name>
<keyword evidence="2" id="KW-1185">Reference proteome</keyword>
<dbReference type="Proteomes" id="UP000199518">
    <property type="component" value="Unassembled WGS sequence"/>
</dbReference>